<name>A0A6J7H0H3_9ZZZZ</name>
<reference evidence="2" key="1">
    <citation type="submission" date="2020-05" db="EMBL/GenBank/DDBJ databases">
        <authorList>
            <person name="Chiriac C."/>
            <person name="Salcher M."/>
            <person name="Ghai R."/>
            <person name="Kavagutti S V."/>
        </authorList>
    </citation>
    <scope>NUCLEOTIDE SEQUENCE</scope>
</reference>
<sequence>MAVTTASEVIPTGNAYDKYGTSNPIERRMMAGFFDAFDGFVATSNPSSVLEVGAGEGSIARRLLERNPDLGITILDLPDPELASHWAGLEVAQVQGSVEELPFPDRSMDLILAIEVLEHVVHPEVALAEIARVADREVILSVPREPIWRIGNLARGRYLSDLGNTPGHIQHWSKHTFAALVGRHFEVLSVAAPLPWTMIHARRLER</sequence>
<feature type="domain" description="Methyltransferase type 11" evidence="1">
    <location>
        <begin position="50"/>
        <end position="136"/>
    </location>
</feature>
<dbReference type="InterPro" id="IPR013216">
    <property type="entry name" value="Methyltransf_11"/>
</dbReference>
<organism evidence="2">
    <name type="scientific">freshwater metagenome</name>
    <dbReference type="NCBI Taxonomy" id="449393"/>
    <lineage>
        <taxon>unclassified sequences</taxon>
        <taxon>metagenomes</taxon>
        <taxon>ecological metagenomes</taxon>
    </lineage>
</organism>
<dbReference type="SUPFAM" id="SSF53335">
    <property type="entry name" value="S-adenosyl-L-methionine-dependent methyltransferases"/>
    <property type="match status" value="1"/>
</dbReference>
<dbReference type="Gene3D" id="3.40.50.150">
    <property type="entry name" value="Vaccinia Virus protein VP39"/>
    <property type="match status" value="1"/>
</dbReference>
<accession>A0A6J7H0H3</accession>
<evidence type="ECO:0000259" key="1">
    <source>
        <dbReference type="Pfam" id="PF08241"/>
    </source>
</evidence>
<dbReference type="AlphaFoldDB" id="A0A6J7H0H3"/>
<gene>
    <name evidence="2" type="ORF">UFOPK3519_01560</name>
</gene>
<protein>
    <submittedName>
        <fullName evidence="2">Unannotated protein</fullName>
    </submittedName>
</protein>
<dbReference type="CDD" id="cd02440">
    <property type="entry name" value="AdoMet_MTases"/>
    <property type="match status" value="1"/>
</dbReference>
<evidence type="ECO:0000313" key="2">
    <source>
        <dbReference type="EMBL" id="CAB4913452.1"/>
    </source>
</evidence>
<dbReference type="PANTHER" id="PTHR43591">
    <property type="entry name" value="METHYLTRANSFERASE"/>
    <property type="match status" value="1"/>
</dbReference>
<dbReference type="GO" id="GO:0008757">
    <property type="term" value="F:S-adenosylmethionine-dependent methyltransferase activity"/>
    <property type="evidence" value="ECO:0007669"/>
    <property type="project" value="InterPro"/>
</dbReference>
<dbReference type="EMBL" id="CAFBMG010000157">
    <property type="protein sequence ID" value="CAB4913452.1"/>
    <property type="molecule type" value="Genomic_DNA"/>
</dbReference>
<dbReference type="InterPro" id="IPR029063">
    <property type="entry name" value="SAM-dependent_MTases_sf"/>
</dbReference>
<dbReference type="Pfam" id="PF08241">
    <property type="entry name" value="Methyltransf_11"/>
    <property type="match status" value="1"/>
</dbReference>
<proteinExistence type="predicted"/>